<protein>
    <submittedName>
        <fullName evidence="2">Uncharacterized protein</fullName>
    </submittedName>
</protein>
<reference evidence="2" key="1">
    <citation type="submission" date="2022-08" db="UniProtKB">
        <authorList>
            <consortium name="EnsemblMetazoa"/>
        </authorList>
    </citation>
    <scope>IDENTIFICATION</scope>
    <source>
        <strain evidence="2">05x7-T-G4-1.051#20</strain>
    </source>
</reference>
<evidence type="ECO:0000256" key="1">
    <source>
        <dbReference type="SAM" id="SignalP"/>
    </source>
</evidence>
<name>A0A8W8NKM7_MAGGI</name>
<dbReference type="EnsemblMetazoa" id="G6615.1">
    <property type="protein sequence ID" value="G6615.1:cds"/>
    <property type="gene ID" value="G6615"/>
</dbReference>
<accession>A0A8W8NKM7</accession>
<dbReference type="Proteomes" id="UP000005408">
    <property type="component" value="Unassembled WGS sequence"/>
</dbReference>
<feature type="signal peptide" evidence="1">
    <location>
        <begin position="1"/>
        <end position="20"/>
    </location>
</feature>
<evidence type="ECO:0000313" key="3">
    <source>
        <dbReference type="Proteomes" id="UP000005408"/>
    </source>
</evidence>
<sequence length="110" mass="12212">MKNTILALVLIVCLASFASDENYPCLLHDSQSFRHILQLDDATGGEDVLVIDDAEGENIVTTDTARLESVVVYTDFMAMIKVMEVSDLSDEDKHTIIKGNTWHKFSCCGE</sequence>
<organism evidence="2 3">
    <name type="scientific">Magallana gigas</name>
    <name type="common">Pacific oyster</name>
    <name type="synonym">Crassostrea gigas</name>
    <dbReference type="NCBI Taxonomy" id="29159"/>
    <lineage>
        <taxon>Eukaryota</taxon>
        <taxon>Metazoa</taxon>
        <taxon>Spiralia</taxon>
        <taxon>Lophotrochozoa</taxon>
        <taxon>Mollusca</taxon>
        <taxon>Bivalvia</taxon>
        <taxon>Autobranchia</taxon>
        <taxon>Pteriomorphia</taxon>
        <taxon>Ostreida</taxon>
        <taxon>Ostreoidea</taxon>
        <taxon>Ostreidae</taxon>
        <taxon>Magallana</taxon>
    </lineage>
</organism>
<dbReference type="AlphaFoldDB" id="A0A8W8NKM7"/>
<feature type="chain" id="PRO_5036452917" evidence="1">
    <location>
        <begin position="21"/>
        <end position="110"/>
    </location>
</feature>
<keyword evidence="3" id="KW-1185">Reference proteome</keyword>
<proteinExistence type="predicted"/>
<keyword evidence="1" id="KW-0732">Signal</keyword>
<evidence type="ECO:0000313" key="2">
    <source>
        <dbReference type="EnsemblMetazoa" id="G6615.1:cds"/>
    </source>
</evidence>